<evidence type="ECO:0000313" key="4">
    <source>
        <dbReference type="Proteomes" id="UP001595445"/>
    </source>
</evidence>
<keyword evidence="2" id="KW-0812">Transmembrane</keyword>
<gene>
    <name evidence="3" type="ORF">ACFOD6_10790</name>
</gene>
<evidence type="ECO:0000256" key="2">
    <source>
        <dbReference type="SAM" id="Phobius"/>
    </source>
</evidence>
<proteinExistence type="predicted"/>
<dbReference type="EMBL" id="JBHRSM010000018">
    <property type="protein sequence ID" value="MFC3086531.1"/>
    <property type="molecule type" value="Genomic_DNA"/>
</dbReference>
<keyword evidence="1" id="KW-0175">Coiled coil</keyword>
<feature type="transmembrane region" description="Helical" evidence="2">
    <location>
        <begin position="20"/>
        <end position="39"/>
    </location>
</feature>
<accession>A0ABV7DVZ2</accession>
<sequence length="184" mass="20272">MHLLGRDIVSEPTRRSARQLVGTALAVFLAKFYGLDLTGLKIFEVVIDPKVIAGAAVIVVLVQSGTFLAHWIGDWTSLVPWNSAERFNGMARWSVGSRTIDRIGQLEEMIEVVQNSARQLQGQSDQAAIEKVAAEVKAAREEVEKLQRSTLRLSWVASIYLYGLYLALPLVAAGLALFWPVPDP</sequence>
<keyword evidence="2" id="KW-0472">Membrane</keyword>
<dbReference type="Proteomes" id="UP001595445">
    <property type="component" value="Unassembled WGS sequence"/>
</dbReference>
<evidence type="ECO:0000256" key="1">
    <source>
        <dbReference type="SAM" id="Coils"/>
    </source>
</evidence>
<protein>
    <recommendedName>
        <fullName evidence="5">DUF445 family protein</fullName>
    </recommendedName>
</protein>
<keyword evidence="4" id="KW-1185">Reference proteome</keyword>
<feature type="transmembrane region" description="Helical" evidence="2">
    <location>
        <begin position="51"/>
        <end position="72"/>
    </location>
</feature>
<feature type="transmembrane region" description="Helical" evidence="2">
    <location>
        <begin position="159"/>
        <end position="179"/>
    </location>
</feature>
<feature type="coiled-coil region" evidence="1">
    <location>
        <begin position="103"/>
        <end position="149"/>
    </location>
</feature>
<keyword evidence="2" id="KW-1133">Transmembrane helix</keyword>
<name>A0ABV7DVZ2_9RHOB</name>
<comment type="caution">
    <text evidence="3">The sequence shown here is derived from an EMBL/GenBank/DDBJ whole genome shotgun (WGS) entry which is preliminary data.</text>
</comment>
<dbReference type="RefSeq" id="WP_197645083.1">
    <property type="nucleotide sequence ID" value="NZ_JAEACP010000013.1"/>
</dbReference>
<evidence type="ECO:0008006" key="5">
    <source>
        <dbReference type="Google" id="ProtNLM"/>
    </source>
</evidence>
<reference evidence="4" key="1">
    <citation type="journal article" date="2019" name="Int. J. Syst. Evol. Microbiol.">
        <title>The Global Catalogue of Microorganisms (GCM) 10K type strain sequencing project: providing services to taxonomists for standard genome sequencing and annotation.</title>
        <authorList>
            <consortium name="The Broad Institute Genomics Platform"/>
            <consortium name="The Broad Institute Genome Sequencing Center for Infectious Disease"/>
            <person name="Wu L."/>
            <person name="Ma J."/>
        </authorList>
    </citation>
    <scope>NUCLEOTIDE SEQUENCE [LARGE SCALE GENOMIC DNA]</scope>
    <source>
        <strain evidence="4">KCTC 62102</strain>
    </source>
</reference>
<organism evidence="3 4">
    <name type="scientific">Tabrizicola soli</name>
    <dbReference type="NCBI Taxonomy" id="2185115"/>
    <lineage>
        <taxon>Bacteria</taxon>
        <taxon>Pseudomonadati</taxon>
        <taxon>Pseudomonadota</taxon>
        <taxon>Alphaproteobacteria</taxon>
        <taxon>Rhodobacterales</taxon>
        <taxon>Paracoccaceae</taxon>
        <taxon>Tabrizicola</taxon>
    </lineage>
</organism>
<evidence type="ECO:0000313" key="3">
    <source>
        <dbReference type="EMBL" id="MFC3086531.1"/>
    </source>
</evidence>